<dbReference type="AlphaFoldDB" id="A0A533QFL3"/>
<dbReference type="EMBL" id="SULG01000001">
    <property type="protein sequence ID" value="TLD43576.1"/>
    <property type="molecule type" value="Genomic_DNA"/>
</dbReference>
<evidence type="ECO:0000256" key="1">
    <source>
        <dbReference type="SAM" id="MobiDB-lite"/>
    </source>
</evidence>
<evidence type="ECO:0000259" key="2">
    <source>
        <dbReference type="Pfam" id="PF13592"/>
    </source>
</evidence>
<feature type="domain" description="Winged helix-turn helix" evidence="2">
    <location>
        <begin position="111"/>
        <end position="162"/>
    </location>
</feature>
<feature type="region of interest" description="Disordered" evidence="1">
    <location>
        <begin position="142"/>
        <end position="181"/>
    </location>
</feature>
<sequence>MRHTVIAGHLKPEEIKERMLSSESRQQFQRWQVLYITVTKRLKAEEVGELVGVCTGTVHQWMHQYKHKGPDAFILQGRGGRRRGLLSWNEEEELLEELRSSGEQGAIVIAKTIREYAAKKLGTEVSKDYAYDLLHRHGWRKIEPSPRHPRSDSETQEEFKKNFPRWWHPPFEPLRRKTHAR</sequence>
<comment type="caution">
    <text evidence="3">The sequence shown here is derived from an EMBL/GenBank/DDBJ whole genome shotgun (WGS) entry which is preliminary data.</text>
</comment>
<gene>
    <name evidence="3" type="ORF">JETT_0007</name>
</gene>
<organism evidence="3 4">
    <name type="scientific">Candidatus Jettenia ecosi</name>
    <dbReference type="NCBI Taxonomy" id="2494326"/>
    <lineage>
        <taxon>Bacteria</taxon>
        <taxon>Pseudomonadati</taxon>
        <taxon>Planctomycetota</taxon>
        <taxon>Candidatus Brocadiia</taxon>
        <taxon>Candidatus Brocadiales</taxon>
        <taxon>Candidatus Brocadiaceae</taxon>
        <taxon>Candidatus Jettenia</taxon>
    </lineage>
</organism>
<evidence type="ECO:0000313" key="4">
    <source>
        <dbReference type="Proteomes" id="UP000319783"/>
    </source>
</evidence>
<dbReference type="InterPro" id="IPR025959">
    <property type="entry name" value="Winged_HTH_dom"/>
</dbReference>
<dbReference type="InterPro" id="IPR009057">
    <property type="entry name" value="Homeodomain-like_sf"/>
</dbReference>
<reference evidence="3 4" key="1">
    <citation type="submission" date="2019-04" db="EMBL/GenBank/DDBJ databases">
        <title>Genome of a novel bacterium Candidatus Jettenia ecosi reconstructed from metagenome of an anammox bioreactor.</title>
        <authorList>
            <person name="Mardanov A.V."/>
            <person name="Beletsky A.V."/>
            <person name="Ravin N.V."/>
            <person name="Botchkova E.A."/>
            <person name="Litti Y.V."/>
            <person name="Nozhevnikova A.N."/>
        </authorList>
    </citation>
    <scope>NUCLEOTIDE SEQUENCE [LARGE SCALE GENOMIC DNA]</scope>
    <source>
        <strain evidence="3">J2</strain>
    </source>
</reference>
<proteinExistence type="predicted"/>
<dbReference type="Proteomes" id="UP000319783">
    <property type="component" value="Unassembled WGS sequence"/>
</dbReference>
<name>A0A533QFL3_9BACT</name>
<evidence type="ECO:0000313" key="3">
    <source>
        <dbReference type="EMBL" id="TLD43576.1"/>
    </source>
</evidence>
<feature type="compositionally biased region" description="Basic and acidic residues" evidence="1">
    <location>
        <begin position="142"/>
        <end position="161"/>
    </location>
</feature>
<dbReference type="Pfam" id="PF13592">
    <property type="entry name" value="HTH_33"/>
    <property type="match status" value="1"/>
</dbReference>
<accession>A0A533QFL3</accession>
<protein>
    <submittedName>
        <fullName evidence="3">Degenerate transposase</fullName>
    </submittedName>
</protein>
<dbReference type="SUPFAM" id="SSF46689">
    <property type="entry name" value="Homeodomain-like"/>
    <property type="match status" value="1"/>
</dbReference>